<keyword evidence="3" id="KW-1185">Reference proteome</keyword>
<dbReference type="Proteomes" id="UP001595855">
    <property type="component" value="Unassembled WGS sequence"/>
</dbReference>
<feature type="region of interest" description="Disordered" evidence="1">
    <location>
        <begin position="62"/>
        <end position="86"/>
    </location>
</feature>
<reference evidence="3" key="1">
    <citation type="journal article" date="2019" name="Int. J. Syst. Evol. Microbiol.">
        <title>The Global Catalogue of Microorganisms (GCM) 10K type strain sequencing project: providing services to taxonomists for standard genome sequencing and annotation.</title>
        <authorList>
            <consortium name="The Broad Institute Genomics Platform"/>
            <consortium name="The Broad Institute Genome Sequencing Center for Infectious Disease"/>
            <person name="Wu L."/>
            <person name="Ma J."/>
        </authorList>
    </citation>
    <scope>NUCLEOTIDE SEQUENCE [LARGE SCALE GENOMIC DNA]</scope>
    <source>
        <strain evidence="3">CGMCC 4.1542</strain>
    </source>
</reference>
<dbReference type="EMBL" id="JBHSJO010000001">
    <property type="protein sequence ID" value="MFC5020036.1"/>
    <property type="molecule type" value="Genomic_DNA"/>
</dbReference>
<comment type="caution">
    <text evidence="2">The sequence shown here is derived from an EMBL/GenBank/DDBJ whole genome shotgun (WGS) entry which is preliminary data.</text>
</comment>
<protein>
    <submittedName>
        <fullName evidence="2">Uncharacterized protein</fullName>
    </submittedName>
</protein>
<sequence>MESFRVRVGLSDFRHPNAYLGHPPSLIVTSNRGPSDWYLLFPDPVIAESLLDRLIDASHQAISNSPSYSPNKPPENHTDKPVKPPT</sequence>
<evidence type="ECO:0000313" key="3">
    <source>
        <dbReference type="Proteomes" id="UP001595855"/>
    </source>
</evidence>
<organism evidence="2 3">
    <name type="scientific">Streptomyces lienomycini</name>
    <dbReference type="NCBI Taxonomy" id="284035"/>
    <lineage>
        <taxon>Bacteria</taxon>
        <taxon>Bacillati</taxon>
        <taxon>Actinomycetota</taxon>
        <taxon>Actinomycetes</taxon>
        <taxon>Kitasatosporales</taxon>
        <taxon>Streptomycetaceae</taxon>
        <taxon>Streptomyces</taxon>
    </lineage>
</organism>
<dbReference type="RefSeq" id="WP_271413971.1">
    <property type="nucleotide sequence ID" value="NZ_BAAATN010000060.1"/>
</dbReference>
<accession>A0ABV9X4R2</accession>
<evidence type="ECO:0000313" key="2">
    <source>
        <dbReference type="EMBL" id="MFC5020036.1"/>
    </source>
</evidence>
<feature type="compositionally biased region" description="Basic and acidic residues" evidence="1">
    <location>
        <begin position="74"/>
        <end position="86"/>
    </location>
</feature>
<gene>
    <name evidence="2" type="ORF">ACFPRC_34905</name>
</gene>
<name>A0ABV9X4R2_9ACTN</name>
<evidence type="ECO:0000256" key="1">
    <source>
        <dbReference type="SAM" id="MobiDB-lite"/>
    </source>
</evidence>
<proteinExistence type="predicted"/>